<organism evidence="6 7">
    <name type="scientific">Virgibacillus kekensis</name>
    <dbReference type="NCBI Taxonomy" id="202261"/>
    <lineage>
        <taxon>Bacteria</taxon>
        <taxon>Bacillati</taxon>
        <taxon>Bacillota</taxon>
        <taxon>Bacilli</taxon>
        <taxon>Bacillales</taxon>
        <taxon>Bacillaceae</taxon>
        <taxon>Virgibacillus</taxon>
    </lineage>
</organism>
<dbReference type="InterPro" id="IPR050768">
    <property type="entry name" value="UPF0353/GerABKA_families"/>
</dbReference>
<dbReference type="RefSeq" id="WP_390299278.1">
    <property type="nucleotide sequence ID" value="NZ_JBHSFU010000015.1"/>
</dbReference>
<feature type="transmembrane region" description="Helical" evidence="5">
    <location>
        <begin position="237"/>
        <end position="267"/>
    </location>
</feature>
<accession>A0ABV9DM65</accession>
<keyword evidence="5" id="KW-1133">Transmembrane helix</keyword>
<comment type="similarity">
    <text evidence="2 4">Belongs to the GerABKA family.</text>
</comment>
<feature type="transmembrane region" description="Helical" evidence="5">
    <location>
        <begin position="410"/>
        <end position="431"/>
    </location>
</feature>
<gene>
    <name evidence="6" type="ORF">ACFO3D_17675</name>
</gene>
<proteinExistence type="inferred from homology"/>
<keyword evidence="3 4" id="KW-0472">Membrane</keyword>
<comment type="subcellular location">
    <subcellularLocation>
        <location evidence="4">Cell membrane</location>
    </subcellularLocation>
    <subcellularLocation>
        <location evidence="1">Membrane</location>
        <topology evidence="1">Multi-pass membrane protein</topology>
    </subcellularLocation>
</comment>
<evidence type="ECO:0000313" key="7">
    <source>
        <dbReference type="Proteomes" id="UP001595989"/>
    </source>
</evidence>
<dbReference type="Pfam" id="PF03323">
    <property type="entry name" value="GerA"/>
    <property type="match status" value="1"/>
</dbReference>
<feature type="transmembrane region" description="Helical" evidence="5">
    <location>
        <begin position="287"/>
        <end position="311"/>
    </location>
</feature>
<dbReference type="Proteomes" id="UP001595989">
    <property type="component" value="Unassembled WGS sequence"/>
</dbReference>
<dbReference type="PIRSF" id="PIRSF005690">
    <property type="entry name" value="GerBA"/>
    <property type="match status" value="1"/>
</dbReference>
<name>A0ABV9DM65_9BACI</name>
<evidence type="ECO:0000256" key="2">
    <source>
        <dbReference type="ARBA" id="ARBA00005278"/>
    </source>
</evidence>
<keyword evidence="5" id="KW-0812">Transmembrane</keyword>
<keyword evidence="7" id="KW-1185">Reference proteome</keyword>
<dbReference type="PANTHER" id="PTHR22550:SF5">
    <property type="entry name" value="LEUCINE ZIPPER PROTEIN 4"/>
    <property type="match status" value="1"/>
</dbReference>
<comment type="caution">
    <text evidence="6">The sequence shown here is derived from an EMBL/GenBank/DDBJ whole genome shotgun (WGS) entry which is preliminary data.</text>
</comment>
<evidence type="ECO:0000256" key="5">
    <source>
        <dbReference type="SAM" id="Phobius"/>
    </source>
</evidence>
<evidence type="ECO:0000256" key="3">
    <source>
        <dbReference type="ARBA" id="ARBA00023136"/>
    </source>
</evidence>
<protein>
    <submittedName>
        <fullName evidence="6">Spore germination protein</fullName>
    </submittedName>
</protein>
<sequence length="498" mass="56649">MRNFIKQKNNSIHDLFKEVSKSDDFYQFSTKNLNESPIYFSYYKSLIDEKKIHHHLLPYIQSAEEVFTELTDVMNTIPIEDREITSDAKVFINKLTKGYIFIHLTKTPEKGILVNLSNGMKGYRDFNNAEHEYSVIGPNVGFVEDLDTNLSLLRRQITSEDLVFKEITKGSLSNTRVMIGYIDGITNPQHIQTMKQRLEDLDMDVIFDSSILDQIISDNAKTPFPLFMSTERLDRTIYMLLLGQVIVISDGSPYVIAGPTSIFNFFISPEDYYSPWSVGSFFRLIRFIGVLFSILATPIYVAVLTHHYAIIPEDLLTPLIMSRANVPFPPLLEALFLEITIELLREAGGRLPTKVGQTLGIVGGIVIGQAAVQAALTSNILLIIVALSALASFTTPIFKMSNTIRILRFPLILLAAIWGGFGVTLGLTFILCHLIRLKSLGMPYLAPLYPFRYRDLNDSFIRSSLSVTTKRFTFFRPLKLHRYNVKKHKDIEDDYNNE</sequence>
<evidence type="ECO:0000313" key="6">
    <source>
        <dbReference type="EMBL" id="MFC4559994.1"/>
    </source>
</evidence>
<dbReference type="PANTHER" id="PTHR22550">
    <property type="entry name" value="SPORE GERMINATION PROTEIN"/>
    <property type="match status" value="1"/>
</dbReference>
<dbReference type="EMBL" id="JBHSFU010000015">
    <property type="protein sequence ID" value="MFC4559994.1"/>
    <property type="molecule type" value="Genomic_DNA"/>
</dbReference>
<feature type="transmembrane region" description="Helical" evidence="5">
    <location>
        <begin position="380"/>
        <end position="398"/>
    </location>
</feature>
<reference evidence="7" key="1">
    <citation type="journal article" date="2019" name="Int. J. Syst. Evol. Microbiol.">
        <title>The Global Catalogue of Microorganisms (GCM) 10K type strain sequencing project: providing services to taxonomists for standard genome sequencing and annotation.</title>
        <authorList>
            <consortium name="The Broad Institute Genomics Platform"/>
            <consortium name="The Broad Institute Genome Sequencing Center for Infectious Disease"/>
            <person name="Wu L."/>
            <person name="Ma J."/>
        </authorList>
    </citation>
    <scope>NUCLEOTIDE SEQUENCE [LARGE SCALE GENOMIC DNA]</scope>
    <source>
        <strain evidence="7">CGMCC 4.7426</strain>
    </source>
</reference>
<evidence type="ECO:0000256" key="4">
    <source>
        <dbReference type="PIRNR" id="PIRNR005690"/>
    </source>
</evidence>
<evidence type="ECO:0000256" key="1">
    <source>
        <dbReference type="ARBA" id="ARBA00004141"/>
    </source>
</evidence>
<dbReference type="InterPro" id="IPR004995">
    <property type="entry name" value="Spore_Ger"/>
</dbReference>